<evidence type="ECO:0000259" key="7">
    <source>
        <dbReference type="SMART" id="SM00829"/>
    </source>
</evidence>
<evidence type="ECO:0000313" key="8">
    <source>
        <dbReference type="EMBL" id="SEP73231.1"/>
    </source>
</evidence>
<dbReference type="InterPro" id="IPR013154">
    <property type="entry name" value="ADH-like_N"/>
</dbReference>
<dbReference type="InterPro" id="IPR002328">
    <property type="entry name" value="ADH_Zn_CS"/>
</dbReference>
<proteinExistence type="inferred from homology"/>
<sequence>MRERSGPFRVEELRRPEPRDGEVLVEVAACGVCHTDLHVHDGSVAFPLPAVLGHEVSGTVRAVGRGVEHLSEGDAVVGAFIMPCGRCRMCTRGREELCEPFFAQNRLNGTLYDGTTRLFDADGAPVAMYSMGGLAEHAVMPALAAAPIPAGAPLADSAILGCAFLTAYGALVHVGDVQPGASVAVIGAGGVGLSLVAVAKALGAAQVVAVDLADDRLRAATELGATATVNGRTQDVVATVRDLTGGGADVVVEAIGQPATFRQATEVVADGGRCVMIGIAPVGRTAEVEITRLVRRKIQVCGSFGGRPRTDLAHLGRLVADGRLDPGALISRRFALGEADEAYRLLAEGRIVGRALVEMDRPG</sequence>
<dbReference type="SUPFAM" id="SSF51735">
    <property type="entry name" value="NAD(P)-binding Rossmann-fold domains"/>
    <property type="match status" value="1"/>
</dbReference>
<dbReference type="Gene3D" id="3.40.50.720">
    <property type="entry name" value="NAD(P)-binding Rossmann-like Domain"/>
    <property type="match status" value="1"/>
</dbReference>
<comment type="similarity">
    <text evidence="2 6">Belongs to the zinc-containing alcohol dehydrogenase family.</text>
</comment>
<dbReference type="GO" id="GO:0016491">
    <property type="term" value="F:oxidoreductase activity"/>
    <property type="evidence" value="ECO:0007669"/>
    <property type="project" value="UniProtKB-KW"/>
</dbReference>
<dbReference type="SMART" id="SM00829">
    <property type="entry name" value="PKS_ER"/>
    <property type="match status" value="1"/>
</dbReference>
<dbReference type="SUPFAM" id="SSF50129">
    <property type="entry name" value="GroES-like"/>
    <property type="match status" value="1"/>
</dbReference>
<dbReference type="EMBL" id="FOFA01000001">
    <property type="protein sequence ID" value="SEP73231.1"/>
    <property type="molecule type" value="Genomic_DNA"/>
</dbReference>
<dbReference type="AlphaFoldDB" id="A0A1H9A9L0"/>
<evidence type="ECO:0000256" key="5">
    <source>
        <dbReference type="ARBA" id="ARBA00023002"/>
    </source>
</evidence>
<evidence type="ECO:0000256" key="1">
    <source>
        <dbReference type="ARBA" id="ARBA00001947"/>
    </source>
</evidence>
<dbReference type="Pfam" id="PF00107">
    <property type="entry name" value="ADH_zinc_N"/>
    <property type="match status" value="1"/>
</dbReference>
<dbReference type="FunFam" id="3.40.50.720:FF:000003">
    <property type="entry name" value="S-(hydroxymethyl)glutathione dehydrogenase"/>
    <property type="match status" value="1"/>
</dbReference>
<dbReference type="Pfam" id="PF08240">
    <property type="entry name" value="ADH_N"/>
    <property type="match status" value="1"/>
</dbReference>
<dbReference type="STRING" id="1036181.SAMN05421756_101521"/>
<dbReference type="Gene3D" id="3.90.180.10">
    <property type="entry name" value="Medium-chain alcohol dehydrogenases, catalytic domain"/>
    <property type="match status" value="1"/>
</dbReference>
<dbReference type="Proteomes" id="UP000198504">
    <property type="component" value="Unassembled WGS sequence"/>
</dbReference>
<dbReference type="InterPro" id="IPR013149">
    <property type="entry name" value="ADH-like_C"/>
</dbReference>
<dbReference type="InterPro" id="IPR020843">
    <property type="entry name" value="ER"/>
</dbReference>
<evidence type="ECO:0000256" key="2">
    <source>
        <dbReference type="ARBA" id="ARBA00008072"/>
    </source>
</evidence>
<accession>A0A1H9A9L0</accession>
<keyword evidence="3 6" id="KW-0479">Metal-binding</keyword>
<organism evidence="8 9">
    <name type="scientific">Microlunatus flavus</name>
    <dbReference type="NCBI Taxonomy" id="1036181"/>
    <lineage>
        <taxon>Bacteria</taxon>
        <taxon>Bacillati</taxon>
        <taxon>Actinomycetota</taxon>
        <taxon>Actinomycetes</taxon>
        <taxon>Propionibacteriales</taxon>
        <taxon>Propionibacteriaceae</taxon>
        <taxon>Microlunatus</taxon>
    </lineage>
</organism>
<evidence type="ECO:0000313" key="9">
    <source>
        <dbReference type="Proteomes" id="UP000198504"/>
    </source>
</evidence>
<comment type="cofactor">
    <cofactor evidence="1 6">
        <name>Zn(2+)</name>
        <dbReference type="ChEBI" id="CHEBI:29105"/>
    </cofactor>
</comment>
<dbReference type="InterPro" id="IPR036291">
    <property type="entry name" value="NAD(P)-bd_dom_sf"/>
</dbReference>
<gene>
    <name evidence="8" type="ORF">SAMN05421756_101521</name>
</gene>
<evidence type="ECO:0000256" key="4">
    <source>
        <dbReference type="ARBA" id="ARBA00022833"/>
    </source>
</evidence>
<keyword evidence="4 6" id="KW-0862">Zinc</keyword>
<dbReference type="PROSITE" id="PS00059">
    <property type="entry name" value="ADH_ZINC"/>
    <property type="match status" value="1"/>
</dbReference>
<keyword evidence="5" id="KW-0560">Oxidoreductase</keyword>
<protein>
    <submittedName>
        <fullName evidence="8">S-(Hydroxymethyl)glutathione dehydrogenase / alcohol dehydrogenase</fullName>
    </submittedName>
</protein>
<dbReference type="PANTHER" id="PTHR43350">
    <property type="entry name" value="NAD-DEPENDENT ALCOHOL DEHYDROGENASE"/>
    <property type="match status" value="1"/>
</dbReference>
<name>A0A1H9A9L0_9ACTN</name>
<evidence type="ECO:0000256" key="3">
    <source>
        <dbReference type="ARBA" id="ARBA00022723"/>
    </source>
</evidence>
<dbReference type="PANTHER" id="PTHR43350:SF2">
    <property type="entry name" value="GROES-LIKE ZINC-BINDING ALCOHOL DEHYDROGENASE FAMILY PROTEIN"/>
    <property type="match status" value="1"/>
</dbReference>
<reference evidence="9" key="1">
    <citation type="submission" date="2016-10" db="EMBL/GenBank/DDBJ databases">
        <authorList>
            <person name="Varghese N."/>
            <person name="Submissions S."/>
        </authorList>
    </citation>
    <scope>NUCLEOTIDE SEQUENCE [LARGE SCALE GENOMIC DNA]</scope>
    <source>
        <strain evidence="9">CGMCC 4.6856</strain>
    </source>
</reference>
<dbReference type="InterPro" id="IPR011032">
    <property type="entry name" value="GroES-like_sf"/>
</dbReference>
<keyword evidence="9" id="KW-1185">Reference proteome</keyword>
<evidence type="ECO:0000256" key="6">
    <source>
        <dbReference type="RuleBase" id="RU361277"/>
    </source>
</evidence>
<dbReference type="GO" id="GO:0008270">
    <property type="term" value="F:zinc ion binding"/>
    <property type="evidence" value="ECO:0007669"/>
    <property type="project" value="InterPro"/>
</dbReference>
<feature type="domain" description="Enoyl reductase (ER)" evidence="7">
    <location>
        <begin position="6"/>
        <end position="357"/>
    </location>
</feature>